<reference evidence="2" key="2">
    <citation type="submission" date="2023-06" db="EMBL/GenBank/DDBJ databases">
        <authorList>
            <person name="Sun Q."/>
            <person name="Zhou Y."/>
        </authorList>
    </citation>
    <scope>NUCLEOTIDE SEQUENCE</scope>
    <source>
        <strain evidence="2">CGMCC 1.10859</strain>
    </source>
</reference>
<organism evidence="2 3">
    <name type="scientific">Allgaiera indica</name>
    <dbReference type="NCBI Taxonomy" id="765699"/>
    <lineage>
        <taxon>Bacteria</taxon>
        <taxon>Pseudomonadati</taxon>
        <taxon>Pseudomonadota</taxon>
        <taxon>Alphaproteobacteria</taxon>
        <taxon>Rhodobacterales</taxon>
        <taxon>Paracoccaceae</taxon>
        <taxon>Allgaiera</taxon>
    </lineage>
</organism>
<proteinExistence type="predicted"/>
<accession>A0AAN4UQG3</accession>
<reference evidence="2" key="1">
    <citation type="journal article" date="2014" name="Int. J. Syst. Evol. Microbiol.">
        <title>Complete genome sequence of Corynebacterium casei LMG S-19264T (=DSM 44701T), isolated from a smear-ripened cheese.</title>
        <authorList>
            <consortium name="US DOE Joint Genome Institute (JGI-PGF)"/>
            <person name="Walter F."/>
            <person name="Albersmeier A."/>
            <person name="Kalinowski J."/>
            <person name="Ruckert C."/>
        </authorList>
    </citation>
    <scope>NUCLEOTIDE SEQUENCE</scope>
    <source>
        <strain evidence="2">CGMCC 1.10859</strain>
    </source>
</reference>
<evidence type="ECO:0000256" key="1">
    <source>
        <dbReference type="SAM" id="MobiDB-lite"/>
    </source>
</evidence>
<feature type="region of interest" description="Disordered" evidence="1">
    <location>
        <begin position="25"/>
        <end position="49"/>
    </location>
</feature>
<comment type="caution">
    <text evidence="2">The sequence shown here is derived from an EMBL/GenBank/DDBJ whole genome shotgun (WGS) entry which is preliminary data.</text>
</comment>
<protein>
    <submittedName>
        <fullName evidence="2">Uncharacterized protein</fullName>
    </submittedName>
</protein>
<name>A0AAN4UQG3_9RHOB</name>
<evidence type="ECO:0000313" key="3">
    <source>
        <dbReference type="Proteomes" id="UP000634647"/>
    </source>
</evidence>
<dbReference type="Proteomes" id="UP000634647">
    <property type="component" value="Unassembled WGS sequence"/>
</dbReference>
<dbReference type="EMBL" id="BNAB01000005">
    <property type="protein sequence ID" value="GHE00924.1"/>
    <property type="molecule type" value="Genomic_DNA"/>
</dbReference>
<gene>
    <name evidence="2" type="ORF">GCM10008024_14500</name>
</gene>
<evidence type="ECO:0000313" key="2">
    <source>
        <dbReference type="EMBL" id="GHE00924.1"/>
    </source>
</evidence>
<dbReference type="AlphaFoldDB" id="A0AAN4UQG3"/>
<sequence>MNHAASPAALFNIKRDIPGFPVAQDQQARSRHTLGQHLAAQGGGKQRLQQRVQRGEDGFSDGWHLRAL</sequence>